<dbReference type="GO" id="GO:0016709">
    <property type="term" value="F:oxidoreductase activity, acting on paired donors, with incorporation or reduction of molecular oxygen, NAD(P)H as one donor, and incorporation of one atom of oxygen"/>
    <property type="evidence" value="ECO:0007669"/>
    <property type="project" value="UniProtKB-ARBA"/>
</dbReference>
<evidence type="ECO:0000256" key="2">
    <source>
        <dbReference type="ARBA" id="ARBA00022630"/>
    </source>
</evidence>
<dbReference type="RefSeq" id="WP_189958216.1">
    <property type="nucleotide sequence ID" value="NZ_BMVG01000035.1"/>
</dbReference>
<dbReference type="InterPro" id="IPR002938">
    <property type="entry name" value="FAD-bd"/>
</dbReference>
<evidence type="ECO:0000256" key="1">
    <source>
        <dbReference type="ARBA" id="ARBA00001974"/>
    </source>
</evidence>
<keyword evidence="6" id="KW-1185">Reference proteome</keyword>
<sequence>MNEPVVVVGAGPVGLVLACELLQQDVPVRILDSSRGHSAHSRATVIWPRLLELLQRIGVSDVLAEEGQHIQGVTYSSNQMPLGTAWLNRLDSTPYPFAVGIPQTRTEDILERRLHELGGKVERGCTLTEIDTSGRLPVGRFVGSDGSTEDITASYLVGADGAHSTVRKLLDIPFDGDQLSVCFAITDAEVSGNIASDLVSYCYTPQGSLALGPLEAHVQRIAVSVPPGTQGESPEREFFQRIVAERGPGGIELGELRFSTTFHVNIRTAAHFQSGRCFLVGDAAHIMSPAGAQGMNTGLQDAVNLGWKLAAVARGQLAESGLRSYDVERHAAAHAVTRSTSLQTRWGFLRHPAQIALRDGIVRGADRVGVLQRRLAPKIGQLDATYNPVPVSRGEVRPGDRVPVVLGERHQLGGRWAGVSRDRWTVLMHAGRRRPDTWHRTKAAVCAAVGDLAEVLDAPSQSHGPLVDALGTRPVVAVVRPDGHLYRKLGADAPEAVAEAVRQARVDPSPTPKP</sequence>
<feature type="domain" description="FAD-binding" evidence="4">
    <location>
        <begin position="4"/>
        <end position="339"/>
    </location>
</feature>
<evidence type="ECO:0000313" key="5">
    <source>
        <dbReference type="EMBL" id="GHE12637.1"/>
    </source>
</evidence>
<reference evidence="5" key="1">
    <citation type="journal article" date="2014" name="Int. J. Syst. Evol. Microbiol.">
        <title>Complete genome sequence of Corynebacterium casei LMG S-19264T (=DSM 44701T), isolated from a smear-ripened cheese.</title>
        <authorList>
            <consortium name="US DOE Joint Genome Institute (JGI-PGF)"/>
            <person name="Walter F."/>
            <person name="Albersmeier A."/>
            <person name="Kalinowski J."/>
            <person name="Ruckert C."/>
        </authorList>
    </citation>
    <scope>NUCLEOTIDE SEQUENCE</scope>
    <source>
        <strain evidence="5">JCM 4714</strain>
    </source>
</reference>
<dbReference type="InterPro" id="IPR036188">
    <property type="entry name" value="FAD/NAD-bd_sf"/>
</dbReference>
<dbReference type="EMBL" id="BMVG01000035">
    <property type="protein sequence ID" value="GHE12637.1"/>
    <property type="molecule type" value="Genomic_DNA"/>
</dbReference>
<accession>A0A919D7A2</accession>
<evidence type="ECO:0000259" key="4">
    <source>
        <dbReference type="Pfam" id="PF01494"/>
    </source>
</evidence>
<name>A0A919D7A2_9ACTN</name>
<proteinExistence type="predicted"/>
<dbReference type="InterPro" id="IPR050641">
    <property type="entry name" value="RIFMO-like"/>
</dbReference>
<keyword evidence="2" id="KW-0285">Flavoprotein</keyword>
<evidence type="ECO:0000256" key="3">
    <source>
        <dbReference type="ARBA" id="ARBA00022827"/>
    </source>
</evidence>
<dbReference type="Gene3D" id="3.50.50.60">
    <property type="entry name" value="FAD/NAD(P)-binding domain"/>
    <property type="match status" value="1"/>
</dbReference>
<keyword evidence="3" id="KW-0274">FAD</keyword>
<protein>
    <submittedName>
        <fullName evidence="5">Oxygenase</fullName>
    </submittedName>
</protein>
<dbReference type="PANTHER" id="PTHR43004">
    <property type="entry name" value="TRK SYSTEM POTASSIUM UPTAKE PROTEIN"/>
    <property type="match status" value="1"/>
</dbReference>
<organism evidence="5 6">
    <name type="scientific">Streptomyces alanosinicus</name>
    <dbReference type="NCBI Taxonomy" id="68171"/>
    <lineage>
        <taxon>Bacteria</taxon>
        <taxon>Bacillati</taxon>
        <taxon>Actinomycetota</taxon>
        <taxon>Actinomycetes</taxon>
        <taxon>Kitasatosporales</taxon>
        <taxon>Streptomycetaceae</taxon>
        <taxon>Streptomyces</taxon>
    </lineage>
</organism>
<comment type="caution">
    <text evidence="5">The sequence shown here is derived from an EMBL/GenBank/DDBJ whole genome shotgun (WGS) entry which is preliminary data.</text>
</comment>
<evidence type="ECO:0000313" key="6">
    <source>
        <dbReference type="Proteomes" id="UP000655443"/>
    </source>
</evidence>
<dbReference type="AlphaFoldDB" id="A0A919D7A2"/>
<dbReference type="Proteomes" id="UP000655443">
    <property type="component" value="Unassembled WGS sequence"/>
</dbReference>
<dbReference type="Gene3D" id="3.30.70.2450">
    <property type="match status" value="1"/>
</dbReference>
<comment type="cofactor">
    <cofactor evidence="1">
        <name>FAD</name>
        <dbReference type="ChEBI" id="CHEBI:57692"/>
    </cofactor>
</comment>
<dbReference type="SUPFAM" id="SSF51905">
    <property type="entry name" value="FAD/NAD(P)-binding domain"/>
    <property type="match status" value="1"/>
</dbReference>
<reference evidence="5" key="2">
    <citation type="submission" date="2020-09" db="EMBL/GenBank/DDBJ databases">
        <authorList>
            <person name="Sun Q."/>
            <person name="Ohkuma M."/>
        </authorList>
    </citation>
    <scope>NUCLEOTIDE SEQUENCE</scope>
    <source>
        <strain evidence="5">JCM 4714</strain>
    </source>
</reference>
<dbReference type="PANTHER" id="PTHR43004:SF19">
    <property type="entry name" value="BINDING MONOOXYGENASE, PUTATIVE (JCVI)-RELATED"/>
    <property type="match status" value="1"/>
</dbReference>
<dbReference type="GO" id="GO:0071949">
    <property type="term" value="F:FAD binding"/>
    <property type="evidence" value="ECO:0007669"/>
    <property type="project" value="InterPro"/>
</dbReference>
<gene>
    <name evidence="5" type="ORF">GCM10010339_76650</name>
</gene>
<dbReference type="PRINTS" id="PR00420">
    <property type="entry name" value="RNGMNOXGNASE"/>
</dbReference>
<dbReference type="Pfam" id="PF01494">
    <property type="entry name" value="FAD_binding_3"/>
    <property type="match status" value="1"/>
</dbReference>